<reference evidence="2" key="1">
    <citation type="journal article" date="2014" name="Int. J. Syst. Evol. Microbiol.">
        <title>Complete genome sequence of Corynebacterium casei LMG S-19264T (=DSM 44701T), isolated from a smear-ripened cheese.</title>
        <authorList>
            <consortium name="US DOE Joint Genome Institute (JGI-PGF)"/>
            <person name="Walter F."/>
            <person name="Albersmeier A."/>
            <person name="Kalinowski J."/>
            <person name="Ruckert C."/>
        </authorList>
    </citation>
    <scope>NUCLEOTIDE SEQUENCE</scope>
    <source>
        <strain evidence="2">JCM 14359</strain>
    </source>
</reference>
<feature type="transmembrane region" description="Helical" evidence="1">
    <location>
        <begin position="18"/>
        <end position="35"/>
    </location>
</feature>
<evidence type="ECO:0000256" key="1">
    <source>
        <dbReference type="SAM" id="Phobius"/>
    </source>
</evidence>
<dbReference type="RefSeq" id="WP_188787255.1">
    <property type="nucleotide sequence ID" value="NZ_BMOC01000012.1"/>
</dbReference>
<keyword evidence="1" id="KW-1133">Transmembrane helix</keyword>
<sequence>MAGRYGDIDYAKLTKTSVLLGVSLVMGGFLGDVALGVSTVHAPGWIDTVLVDAEFLGILVVLLAVFIFGILLPLTE</sequence>
<keyword evidence="1" id="KW-0812">Transmembrane</keyword>
<evidence type="ECO:0000313" key="2">
    <source>
        <dbReference type="EMBL" id="GGJ09929.1"/>
    </source>
</evidence>
<organism evidence="2 3">
    <name type="scientific">Halobellus salinus</name>
    <dbReference type="NCBI Taxonomy" id="931585"/>
    <lineage>
        <taxon>Archaea</taxon>
        <taxon>Methanobacteriati</taxon>
        <taxon>Methanobacteriota</taxon>
        <taxon>Stenosarchaea group</taxon>
        <taxon>Halobacteria</taxon>
        <taxon>Halobacteriales</taxon>
        <taxon>Haloferacaceae</taxon>
        <taxon>Halobellus</taxon>
    </lineage>
</organism>
<reference evidence="2" key="2">
    <citation type="submission" date="2020-09" db="EMBL/GenBank/DDBJ databases">
        <authorList>
            <person name="Sun Q."/>
            <person name="Ohkuma M."/>
        </authorList>
    </citation>
    <scope>NUCLEOTIDE SEQUENCE</scope>
    <source>
        <strain evidence="2">JCM 14359</strain>
    </source>
</reference>
<accession>A0A830ERG5</accession>
<dbReference type="Pfam" id="PF25259">
    <property type="entry name" value="DUF7860"/>
    <property type="match status" value="1"/>
</dbReference>
<dbReference type="AlphaFoldDB" id="A0A830ERG5"/>
<dbReference type="EMBL" id="BMOC01000012">
    <property type="protein sequence ID" value="GGJ09929.1"/>
    <property type="molecule type" value="Genomic_DNA"/>
</dbReference>
<comment type="caution">
    <text evidence="2">The sequence shown here is derived from an EMBL/GenBank/DDBJ whole genome shotgun (WGS) entry which is preliminary data.</text>
</comment>
<name>A0A830ERG5_9EURY</name>
<protein>
    <submittedName>
        <fullName evidence="2">Uncharacterized protein</fullName>
    </submittedName>
</protein>
<dbReference type="InterPro" id="IPR057182">
    <property type="entry name" value="DUF7860"/>
</dbReference>
<dbReference type="OrthoDB" id="201415at2157"/>
<gene>
    <name evidence="2" type="ORF">GCM10008995_19830</name>
</gene>
<proteinExistence type="predicted"/>
<evidence type="ECO:0000313" key="3">
    <source>
        <dbReference type="Proteomes" id="UP000653099"/>
    </source>
</evidence>
<keyword evidence="1" id="KW-0472">Membrane</keyword>
<feature type="transmembrane region" description="Helical" evidence="1">
    <location>
        <begin position="55"/>
        <end position="74"/>
    </location>
</feature>
<dbReference type="Proteomes" id="UP000653099">
    <property type="component" value="Unassembled WGS sequence"/>
</dbReference>
<keyword evidence="3" id="KW-1185">Reference proteome</keyword>